<dbReference type="AlphaFoldDB" id="A0A6A4GMM4"/>
<name>A0A6A4GMM4_9AGAR</name>
<feature type="region of interest" description="Disordered" evidence="1">
    <location>
        <begin position="497"/>
        <end position="517"/>
    </location>
</feature>
<evidence type="ECO:0000313" key="2">
    <source>
        <dbReference type="EMBL" id="KAE9387022.1"/>
    </source>
</evidence>
<proteinExistence type="predicted"/>
<protein>
    <submittedName>
        <fullName evidence="2">Uncharacterized protein</fullName>
    </submittedName>
</protein>
<dbReference type="OrthoDB" id="3033173at2759"/>
<reference evidence="2" key="1">
    <citation type="journal article" date="2019" name="Environ. Microbiol.">
        <title>Fungal ecological strategies reflected in gene transcription - a case study of two litter decomposers.</title>
        <authorList>
            <person name="Barbi F."/>
            <person name="Kohler A."/>
            <person name="Barry K."/>
            <person name="Baskaran P."/>
            <person name="Daum C."/>
            <person name="Fauchery L."/>
            <person name="Ihrmark K."/>
            <person name="Kuo A."/>
            <person name="LaButti K."/>
            <person name="Lipzen A."/>
            <person name="Morin E."/>
            <person name="Grigoriev I.V."/>
            <person name="Henrissat B."/>
            <person name="Lindahl B."/>
            <person name="Martin F."/>
        </authorList>
    </citation>
    <scope>NUCLEOTIDE SEQUENCE</scope>
    <source>
        <strain evidence="2">JB14</strain>
    </source>
</reference>
<keyword evidence="3" id="KW-1185">Reference proteome</keyword>
<gene>
    <name evidence="2" type="ORF">BT96DRAFT_1005525</name>
</gene>
<evidence type="ECO:0000256" key="1">
    <source>
        <dbReference type="SAM" id="MobiDB-lite"/>
    </source>
</evidence>
<evidence type="ECO:0000313" key="3">
    <source>
        <dbReference type="Proteomes" id="UP000799118"/>
    </source>
</evidence>
<dbReference type="Proteomes" id="UP000799118">
    <property type="component" value="Unassembled WGS sequence"/>
</dbReference>
<dbReference type="EMBL" id="ML769829">
    <property type="protein sequence ID" value="KAE9387022.1"/>
    <property type="molecule type" value="Genomic_DNA"/>
</dbReference>
<accession>A0A6A4GMM4</accession>
<organism evidence="2 3">
    <name type="scientific">Gymnopus androsaceus JB14</name>
    <dbReference type="NCBI Taxonomy" id="1447944"/>
    <lineage>
        <taxon>Eukaryota</taxon>
        <taxon>Fungi</taxon>
        <taxon>Dikarya</taxon>
        <taxon>Basidiomycota</taxon>
        <taxon>Agaricomycotina</taxon>
        <taxon>Agaricomycetes</taxon>
        <taxon>Agaricomycetidae</taxon>
        <taxon>Agaricales</taxon>
        <taxon>Marasmiineae</taxon>
        <taxon>Omphalotaceae</taxon>
        <taxon>Gymnopus</taxon>
    </lineage>
</organism>
<sequence>MESLMTELLHEILHSIAYERNLPGEQGAVGFRRPTKDLVSLSLVNHHIREIALRFLLKHVQIDRVFKAVRLLEWCQCYPECSKLVKIMRFDRLSYSEDSDPENVQLWLRILPSLPSLDRIEVGDYGYPNSLILEAMHEHSKVSSIIFDNFKQMPTEIHLADMSKITVKCYEFRRSVFSKTALSYLARGMVVNEVVIPEFDRFDQYLATKDEAINVFSGLRKITLGTSDRDSDLSRLLGFITSYCLNLEIIQFIGTGGHLDGVPSISGFFQRLLEIDERGWISGAKVRTTLSRQMPSESSWQWLVTEMFIHIRSSLDDILSLVRSFFPNLEHLELLFSWSEMYHIDHVVKALEQFRSLRTLVTSNLFRQLYAEQPDPNRPADDRKFPAEDEARILSYASRMVQGIPSLEAFHFDEQGLGDRNLAFQGYLEAKSNTVETWEKNVICPWWEIGGSAANFTIHNLSAALDYDDWQATLPPLHTLKITNTSRGLRLTRSRLTKSSPAIPPCAEDRTQDRDTDENDHYTVDVYLPINAKNRCPTFTPVGETLALSPALANFARSRKQCTSPSCPISYSDAMLSLTSSREVVDDVPNASMQGPFHMTYLVHC</sequence>
<feature type="compositionally biased region" description="Basic and acidic residues" evidence="1">
    <location>
        <begin position="507"/>
        <end position="517"/>
    </location>
</feature>